<reference evidence="2 3" key="1">
    <citation type="submission" date="2014-04" db="EMBL/GenBank/DDBJ databases">
        <authorList>
            <consortium name="DOE Joint Genome Institute"/>
            <person name="Kuo A."/>
            <person name="Girlanda M."/>
            <person name="Perotto S."/>
            <person name="Kohler A."/>
            <person name="Nagy L.G."/>
            <person name="Floudas D."/>
            <person name="Copeland A."/>
            <person name="Barry K.W."/>
            <person name="Cichocki N."/>
            <person name="Veneault-Fourrey C."/>
            <person name="LaButti K."/>
            <person name="Lindquist E.A."/>
            <person name="Lipzen A."/>
            <person name="Lundell T."/>
            <person name="Morin E."/>
            <person name="Murat C."/>
            <person name="Sun H."/>
            <person name="Tunlid A."/>
            <person name="Henrissat B."/>
            <person name="Grigoriev I.V."/>
            <person name="Hibbett D.S."/>
            <person name="Martin F."/>
            <person name="Nordberg H.P."/>
            <person name="Cantor M.N."/>
            <person name="Hua S.X."/>
        </authorList>
    </citation>
    <scope>NUCLEOTIDE SEQUENCE [LARGE SCALE GENOMIC DNA]</scope>
    <source>
        <strain evidence="2 3">MUT 4182</strain>
    </source>
</reference>
<reference evidence="3" key="2">
    <citation type="submission" date="2015-01" db="EMBL/GenBank/DDBJ databases">
        <title>Evolutionary Origins and Diversification of the Mycorrhizal Mutualists.</title>
        <authorList>
            <consortium name="DOE Joint Genome Institute"/>
            <consortium name="Mycorrhizal Genomics Consortium"/>
            <person name="Kohler A."/>
            <person name="Kuo A."/>
            <person name="Nagy L.G."/>
            <person name="Floudas D."/>
            <person name="Copeland A."/>
            <person name="Barry K.W."/>
            <person name="Cichocki N."/>
            <person name="Veneault-Fourrey C."/>
            <person name="LaButti K."/>
            <person name="Lindquist E.A."/>
            <person name="Lipzen A."/>
            <person name="Lundell T."/>
            <person name="Morin E."/>
            <person name="Murat C."/>
            <person name="Riley R."/>
            <person name="Ohm R."/>
            <person name="Sun H."/>
            <person name="Tunlid A."/>
            <person name="Henrissat B."/>
            <person name="Grigoriev I.V."/>
            <person name="Hibbett D.S."/>
            <person name="Martin F."/>
        </authorList>
    </citation>
    <scope>NUCLEOTIDE SEQUENCE [LARGE SCALE GENOMIC DNA]</scope>
    <source>
        <strain evidence="3">MUT 4182</strain>
    </source>
</reference>
<accession>A0A0C3LC32</accession>
<feature type="region of interest" description="Disordered" evidence="1">
    <location>
        <begin position="1"/>
        <end position="41"/>
    </location>
</feature>
<evidence type="ECO:0000313" key="2">
    <source>
        <dbReference type="EMBL" id="KIO31463.1"/>
    </source>
</evidence>
<evidence type="ECO:0000256" key="1">
    <source>
        <dbReference type="SAM" id="MobiDB-lite"/>
    </source>
</evidence>
<organism evidence="2 3">
    <name type="scientific">Tulasnella calospora MUT 4182</name>
    <dbReference type="NCBI Taxonomy" id="1051891"/>
    <lineage>
        <taxon>Eukaryota</taxon>
        <taxon>Fungi</taxon>
        <taxon>Dikarya</taxon>
        <taxon>Basidiomycota</taxon>
        <taxon>Agaricomycotina</taxon>
        <taxon>Agaricomycetes</taxon>
        <taxon>Cantharellales</taxon>
        <taxon>Tulasnellaceae</taxon>
        <taxon>Tulasnella</taxon>
    </lineage>
</organism>
<evidence type="ECO:0000313" key="3">
    <source>
        <dbReference type="Proteomes" id="UP000054248"/>
    </source>
</evidence>
<dbReference type="HOGENOM" id="CLU_1190634_0_0_1"/>
<keyword evidence="3" id="KW-1185">Reference proteome</keyword>
<feature type="compositionally biased region" description="Basic and acidic residues" evidence="1">
    <location>
        <begin position="1"/>
        <end position="13"/>
    </location>
</feature>
<proteinExistence type="predicted"/>
<gene>
    <name evidence="2" type="ORF">M407DRAFT_19602</name>
</gene>
<dbReference type="AlphaFoldDB" id="A0A0C3LC32"/>
<dbReference type="EMBL" id="KN822963">
    <property type="protein sequence ID" value="KIO31463.1"/>
    <property type="molecule type" value="Genomic_DNA"/>
</dbReference>
<protein>
    <submittedName>
        <fullName evidence="2">Uncharacterized protein</fullName>
    </submittedName>
</protein>
<sequence length="233" mass="25374">MSDWDGVKTKSDAESTSADSDDELAPAREARGPPSTWTPATVVGSSSNAAAAVVIPAPAPAPSVRPSLYGINTLLLSRWFWGWKERSSKLDGDKFPKWLVWSSYAITVYTKYTTELNSAPKPLLDLCLYRLLRRISGQASIICQTGTLLVSISLQQGKASHLKSGWLNPSDDDAIIFKLDESAASSCKDYINFINTLNTRTQGCMTLMSGEDARVLERQAELRAGHYKSLGPG</sequence>
<name>A0A0C3LC32_9AGAM</name>
<dbReference type="Proteomes" id="UP000054248">
    <property type="component" value="Unassembled WGS sequence"/>
</dbReference>